<dbReference type="OrthoDB" id="5424500at2759"/>
<dbReference type="EMBL" id="SDEE01000814">
    <property type="protein sequence ID" value="RXW13866.1"/>
    <property type="molecule type" value="Genomic_DNA"/>
</dbReference>
<sequence length="254" mass="30132">MRALLNLLVDLWLTQHEISTWKAGLPNEWDFTNYSKAELLERALRDQVFTYIGEFNEEERAALQDLINTGRIHCYILTQSRARPRLDTPSPHALYNEALLVLHHRTYDLKYKATIHELDIYDFVLNVLKRFSPRSMQRSPRYGYGMDRQSDEPKAEIHDELYRCCHIHAYGKVRNYSRLGTLGGRVDFLIPGKQWAIELLREGDDVERHYSRFIKDEGLQGWPIYADVSRFILLDCRYEDEDYMWDPTQVDRTV</sequence>
<gene>
    <name evidence="2" type="ORF">EST38_g11989</name>
</gene>
<proteinExistence type="predicted"/>
<evidence type="ECO:0000256" key="1">
    <source>
        <dbReference type="SAM" id="SignalP"/>
    </source>
</evidence>
<dbReference type="AlphaFoldDB" id="A0A4Q2D5T4"/>
<dbReference type="STRING" id="2316362.A0A4Q2D5T4"/>
<organism evidence="2 3">
    <name type="scientific">Candolleomyces aberdarensis</name>
    <dbReference type="NCBI Taxonomy" id="2316362"/>
    <lineage>
        <taxon>Eukaryota</taxon>
        <taxon>Fungi</taxon>
        <taxon>Dikarya</taxon>
        <taxon>Basidiomycota</taxon>
        <taxon>Agaricomycotina</taxon>
        <taxon>Agaricomycetes</taxon>
        <taxon>Agaricomycetidae</taxon>
        <taxon>Agaricales</taxon>
        <taxon>Agaricineae</taxon>
        <taxon>Psathyrellaceae</taxon>
        <taxon>Candolleomyces</taxon>
    </lineage>
</organism>
<feature type="signal peptide" evidence="1">
    <location>
        <begin position="1"/>
        <end position="16"/>
    </location>
</feature>
<protein>
    <submittedName>
        <fullName evidence="2">Uncharacterized protein</fullName>
    </submittedName>
</protein>
<evidence type="ECO:0000313" key="2">
    <source>
        <dbReference type="EMBL" id="RXW13866.1"/>
    </source>
</evidence>
<keyword evidence="3" id="KW-1185">Reference proteome</keyword>
<name>A0A4Q2D5T4_9AGAR</name>
<dbReference type="Proteomes" id="UP000290288">
    <property type="component" value="Unassembled WGS sequence"/>
</dbReference>
<reference evidence="2 3" key="1">
    <citation type="submission" date="2019-01" db="EMBL/GenBank/DDBJ databases">
        <title>Draft genome sequence of Psathyrella aberdarensis IHI B618.</title>
        <authorList>
            <person name="Buettner E."/>
            <person name="Kellner H."/>
        </authorList>
    </citation>
    <scope>NUCLEOTIDE SEQUENCE [LARGE SCALE GENOMIC DNA]</scope>
    <source>
        <strain evidence="2 3">IHI B618</strain>
    </source>
</reference>
<keyword evidence="1" id="KW-0732">Signal</keyword>
<feature type="chain" id="PRO_5020377127" evidence="1">
    <location>
        <begin position="17"/>
        <end position="254"/>
    </location>
</feature>
<comment type="caution">
    <text evidence="2">The sequence shown here is derived from an EMBL/GenBank/DDBJ whole genome shotgun (WGS) entry which is preliminary data.</text>
</comment>
<accession>A0A4Q2D5T4</accession>
<evidence type="ECO:0000313" key="3">
    <source>
        <dbReference type="Proteomes" id="UP000290288"/>
    </source>
</evidence>